<proteinExistence type="predicted"/>
<sequence length="63" mass="7173">MTHNSAALALFLQASSFIQDEKHIRNQSTLKSWSSNGELYKTTNDCLIEAKSHKLEKSYGFPR</sequence>
<comment type="caution">
    <text evidence="1">The sequence shown here is derived from an EMBL/GenBank/DDBJ whole genome shotgun (WGS) entry which is preliminary data.</text>
</comment>
<keyword evidence="2" id="KW-1185">Reference proteome</keyword>
<organism evidence="1 2">
    <name type="scientific">Ceratitis capitata</name>
    <name type="common">Mediterranean fruit fly</name>
    <name type="synonym">Tephritis capitata</name>
    <dbReference type="NCBI Taxonomy" id="7213"/>
    <lineage>
        <taxon>Eukaryota</taxon>
        <taxon>Metazoa</taxon>
        <taxon>Ecdysozoa</taxon>
        <taxon>Arthropoda</taxon>
        <taxon>Hexapoda</taxon>
        <taxon>Insecta</taxon>
        <taxon>Pterygota</taxon>
        <taxon>Neoptera</taxon>
        <taxon>Endopterygota</taxon>
        <taxon>Diptera</taxon>
        <taxon>Brachycera</taxon>
        <taxon>Muscomorpha</taxon>
        <taxon>Tephritoidea</taxon>
        <taxon>Tephritidae</taxon>
        <taxon>Ceratitis</taxon>
        <taxon>Ceratitis</taxon>
    </lineage>
</organism>
<feature type="non-terminal residue" evidence="1">
    <location>
        <position position="63"/>
    </location>
</feature>
<dbReference type="AlphaFoldDB" id="A0A811UY65"/>
<reference evidence="1" key="1">
    <citation type="submission" date="2020-11" db="EMBL/GenBank/DDBJ databases">
        <authorList>
            <person name="Whitehead M."/>
        </authorList>
    </citation>
    <scope>NUCLEOTIDE SEQUENCE</scope>
    <source>
        <strain evidence="1">EGII</strain>
    </source>
</reference>
<accession>A0A811UY65</accession>
<gene>
    <name evidence="1" type="ORF">CCAP1982_LOCUS12559</name>
</gene>
<protein>
    <submittedName>
        <fullName evidence="1">(Mediterranean fruit fly) hypothetical protein</fullName>
    </submittedName>
</protein>
<evidence type="ECO:0000313" key="2">
    <source>
        <dbReference type="Proteomes" id="UP000606786"/>
    </source>
</evidence>
<dbReference type="EMBL" id="CAJHJT010000034">
    <property type="protein sequence ID" value="CAD7004139.1"/>
    <property type="molecule type" value="Genomic_DNA"/>
</dbReference>
<name>A0A811UY65_CERCA</name>
<dbReference type="Proteomes" id="UP000606786">
    <property type="component" value="Unassembled WGS sequence"/>
</dbReference>
<evidence type="ECO:0000313" key="1">
    <source>
        <dbReference type="EMBL" id="CAD7004139.1"/>
    </source>
</evidence>